<dbReference type="OrthoDB" id="1707441at2"/>
<evidence type="ECO:0000313" key="2">
    <source>
        <dbReference type="Proteomes" id="UP000199659"/>
    </source>
</evidence>
<dbReference type="RefSeq" id="WP_092560139.1">
    <property type="nucleotide sequence ID" value="NZ_FOYZ01000005.1"/>
</dbReference>
<dbReference type="STRING" id="37658.SAMN05661086_01573"/>
<gene>
    <name evidence="1" type="ORF">SAMN05661086_01573</name>
</gene>
<evidence type="ECO:0000313" key="1">
    <source>
        <dbReference type="EMBL" id="SFR76789.1"/>
    </source>
</evidence>
<name>A0A1I6JD15_9FIRM</name>
<dbReference type="Proteomes" id="UP000199659">
    <property type="component" value="Unassembled WGS sequence"/>
</dbReference>
<dbReference type="Pfam" id="PF19848">
    <property type="entry name" value="DUF6323"/>
    <property type="match status" value="1"/>
</dbReference>
<dbReference type="EMBL" id="FOYZ01000005">
    <property type="protein sequence ID" value="SFR76789.1"/>
    <property type="molecule type" value="Genomic_DNA"/>
</dbReference>
<accession>A0A1I6JD15</accession>
<reference evidence="1 2" key="1">
    <citation type="submission" date="2016-10" db="EMBL/GenBank/DDBJ databases">
        <authorList>
            <person name="de Groot N.N."/>
        </authorList>
    </citation>
    <scope>NUCLEOTIDE SEQUENCE [LARGE SCALE GENOMIC DNA]</scope>
    <source>
        <strain evidence="1 2">743A</strain>
    </source>
</reference>
<dbReference type="InterPro" id="IPR046286">
    <property type="entry name" value="DUF6323"/>
</dbReference>
<organism evidence="1 2">
    <name type="scientific">Anaeromicropila populeti</name>
    <dbReference type="NCBI Taxonomy" id="37658"/>
    <lineage>
        <taxon>Bacteria</taxon>
        <taxon>Bacillati</taxon>
        <taxon>Bacillota</taxon>
        <taxon>Clostridia</taxon>
        <taxon>Lachnospirales</taxon>
        <taxon>Lachnospiraceae</taxon>
        <taxon>Anaeromicropila</taxon>
    </lineage>
</organism>
<protein>
    <submittedName>
        <fullName evidence="1">Uncharacterized protein</fullName>
    </submittedName>
</protein>
<proteinExistence type="predicted"/>
<keyword evidence="2" id="KW-1185">Reference proteome</keyword>
<sequence length="155" mass="18356">MKNDFNLPIMALQKEQEVLAVKKCNEYTKKFGMTLSDAEIKELMQCRFDALKSNGRIEFGMGILPKLIYEFCDSPYIYQDNYVETLEQLQDIFYFFKNESMDELSDDELIQAMKKYFDNECQGSIEYLAETKLHELCRAIRFGNNKEQWEAEDND</sequence>
<dbReference type="AlphaFoldDB" id="A0A1I6JD15"/>